<gene>
    <name evidence="1" type="ORF">BO78DRAFT_389286</name>
</gene>
<accession>A0A319ERS3</accession>
<sequence length="162" mass="18485">MSFLSPTSLVHIMAFAIQFESAGVYHVGTPSQQMLVSFEELLGFHAGIIGLLEYGHGWRVTKASIRRLIARLRWRPMESPYSVCIDSSGPIYYVIAHGEDAIRITAQELDSSLFGRVIKRQWDRGMEDPGWLVVTFSILRAFVYGLWKNLAYQMRWRKVGSS</sequence>
<organism evidence="1 2">
    <name type="scientific">Aspergillus sclerotiicarbonarius (strain CBS 121057 / IBT 28362)</name>
    <dbReference type="NCBI Taxonomy" id="1448318"/>
    <lineage>
        <taxon>Eukaryota</taxon>
        <taxon>Fungi</taxon>
        <taxon>Dikarya</taxon>
        <taxon>Ascomycota</taxon>
        <taxon>Pezizomycotina</taxon>
        <taxon>Eurotiomycetes</taxon>
        <taxon>Eurotiomycetidae</taxon>
        <taxon>Eurotiales</taxon>
        <taxon>Aspergillaceae</taxon>
        <taxon>Aspergillus</taxon>
        <taxon>Aspergillus subgen. Circumdati</taxon>
    </lineage>
</organism>
<reference evidence="1 2" key="1">
    <citation type="submission" date="2018-02" db="EMBL/GenBank/DDBJ databases">
        <title>The genomes of Aspergillus section Nigri reveals drivers in fungal speciation.</title>
        <authorList>
            <consortium name="DOE Joint Genome Institute"/>
            <person name="Vesth T.C."/>
            <person name="Nybo J."/>
            <person name="Theobald S."/>
            <person name="Brandl J."/>
            <person name="Frisvad J.C."/>
            <person name="Nielsen K.F."/>
            <person name="Lyhne E.K."/>
            <person name="Kogle M.E."/>
            <person name="Kuo A."/>
            <person name="Riley R."/>
            <person name="Clum A."/>
            <person name="Nolan M."/>
            <person name="Lipzen A."/>
            <person name="Salamov A."/>
            <person name="Henrissat B."/>
            <person name="Wiebenga A."/>
            <person name="De vries R.P."/>
            <person name="Grigoriev I.V."/>
            <person name="Mortensen U.H."/>
            <person name="Andersen M.R."/>
            <person name="Baker S.E."/>
        </authorList>
    </citation>
    <scope>NUCLEOTIDE SEQUENCE [LARGE SCALE GENOMIC DNA]</scope>
    <source>
        <strain evidence="1 2">CBS 121057</strain>
    </source>
</reference>
<name>A0A319ERS3_ASPSB</name>
<protein>
    <submittedName>
        <fullName evidence="1">Uncharacterized protein</fullName>
    </submittedName>
</protein>
<dbReference type="AlphaFoldDB" id="A0A319ERS3"/>
<keyword evidence="2" id="KW-1185">Reference proteome</keyword>
<dbReference type="Proteomes" id="UP000248423">
    <property type="component" value="Unassembled WGS sequence"/>
</dbReference>
<dbReference type="OrthoDB" id="4245873at2759"/>
<proteinExistence type="predicted"/>
<evidence type="ECO:0000313" key="1">
    <source>
        <dbReference type="EMBL" id="PYI03559.1"/>
    </source>
</evidence>
<dbReference type="VEuPathDB" id="FungiDB:BO78DRAFT_389286"/>
<evidence type="ECO:0000313" key="2">
    <source>
        <dbReference type="Proteomes" id="UP000248423"/>
    </source>
</evidence>
<dbReference type="EMBL" id="KZ826379">
    <property type="protein sequence ID" value="PYI03559.1"/>
    <property type="molecule type" value="Genomic_DNA"/>
</dbReference>